<evidence type="ECO:0000313" key="5">
    <source>
        <dbReference type="Proteomes" id="UP001232156"/>
    </source>
</evidence>
<protein>
    <submittedName>
        <fullName evidence="4">Quinoprotein dehydrogenase-associated SoxYZ-like carrier</fullName>
    </submittedName>
</protein>
<gene>
    <name evidence="4" type="ORF">Q8947_03045</name>
</gene>
<keyword evidence="5" id="KW-1185">Reference proteome</keyword>
<keyword evidence="1" id="KW-0732">Signal</keyword>
<dbReference type="InterPro" id="IPR014880">
    <property type="entry name" value="SoxZ_dom"/>
</dbReference>
<dbReference type="EMBL" id="JAUZQE010000004">
    <property type="protein sequence ID" value="MDR4124961.1"/>
    <property type="molecule type" value="Genomic_DNA"/>
</dbReference>
<organism evidence="4 5">
    <name type="scientific">Yanghanlia caeni</name>
    <dbReference type="NCBI Taxonomy" id="3064283"/>
    <lineage>
        <taxon>Bacteria</taxon>
        <taxon>Pseudomonadati</taxon>
        <taxon>Pseudomonadota</taxon>
        <taxon>Betaproteobacteria</taxon>
        <taxon>Burkholderiales</taxon>
        <taxon>Alcaligenaceae</taxon>
        <taxon>Yanghanlia</taxon>
    </lineage>
</organism>
<dbReference type="Proteomes" id="UP001232156">
    <property type="component" value="Unassembled WGS sequence"/>
</dbReference>
<dbReference type="InterPro" id="IPR013783">
    <property type="entry name" value="Ig-like_fold"/>
</dbReference>
<name>A0ABU1D3H4_9BURK</name>
<dbReference type="InterPro" id="IPR038162">
    <property type="entry name" value="SoxY_sf"/>
</dbReference>
<feature type="signal peptide" evidence="1">
    <location>
        <begin position="1"/>
        <end position="33"/>
    </location>
</feature>
<dbReference type="Pfam" id="PF08770">
    <property type="entry name" value="SoxZ"/>
    <property type="match status" value="1"/>
</dbReference>
<reference evidence="4 5" key="1">
    <citation type="submission" date="2023-08" db="EMBL/GenBank/DDBJ databases">
        <title>Alcaligenaceae gen. nov., a novel taxon isolated from the sludge of Yixing Pesticide Factory.</title>
        <authorList>
            <person name="Ruan L."/>
        </authorList>
    </citation>
    <scope>NUCLEOTIDE SEQUENCE [LARGE SCALE GENOMIC DNA]</scope>
    <source>
        <strain evidence="4 5">LG-2</strain>
    </source>
</reference>
<dbReference type="InterPro" id="IPR014756">
    <property type="entry name" value="Ig_E-set"/>
</dbReference>
<dbReference type="InterPro" id="IPR032711">
    <property type="entry name" value="SoxY"/>
</dbReference>
<sequence>MQSLIRHGGLRRMFIHSAVAGMAALLLPSFATAQTWQQVEVVRQAVGEAPVSGNSLQLTLPLVAEDGSSVPLTIKAPKAQGSERIVRVELFAPANPTPQVAVFEFGPEVDEVDLSTRIRLSESQTVVAVAHTAGGAVHVTERSVRVTTSGCIAPAQSDPSSEMQARVRVPDAVKPGTPAHVLTMISHPMTTGLQQDAQGNTPPTRIIEHFEATLDGRAVLTARFFRSLAANPYLKFAVSPNEAGELRVVWTEDTGRSVEHAEALKAG</sequence>
<dbReference type="NCBIfam" id="TIGR04557">
    <property type="entry name" value="fuse_rel_SoxYZ"/>
    <property type="match status" value="1"/>
</dbReference>
<dbReference type="Gene3D" id="2.60.40.10">
    <property type="entry name" value="Immunoglobulins"/>
    <property type="match status" value="1"/>
</dbReference>
<evidence type="ECO:0000256" key="1">
    <source>
        <dbReference type="SAM" id="SignalP"/>
    </source>
</evidence>
<feature type="domain" description="Ig-like SoxY" evidence="3">
    <location>
        <begin position="44"/>
        <end position="151"/>
    </location>
</feature>
<evidence type="ECO:0000313" key="4">
    <source>
        <dbReference type="EMBL" id="MDR4124961.1"/>
    </source>
</evidence>
<evidence type="ECO:0000259" key="3">
    <source>
        <dbReference type="Pfam" id="PF13501"/>
    </source>
</evidence>
<dbReference type="Pfam" id="PF13501">
    <property type="entry name" value="SoxY"/>
    <property type="match status" value="1"/>
</dbReference>
<dbReference type="InterPro" id="IPR030831">
    <property type="entry name" value="Fuse-rel_SoxYZ"/>
</dbReference>
<accession>A0ABU1D3H4</accession>
<feature type="domain" description="Sulphur oxidation protein SoxZ" evidence="2">
    <location>
        <begin position="168"/>
        <end position="260"/>
    </location>
</feature>
<dbReference type="SUPFAM" id="SSF81296">
    <property type="entry name" value="E set domains"/>
    <property type="match status" value="1"/>
</dbReference>
<feature type="chain" id="PRO_5045724356" evidence="1">
    <location>
        <begin position="34"/>
        <end position="267"/>
    </location>
</feature>
<evidence type="ECO:0000259" key="2">
    <source>
        <dbReference type="Pfam" id="PF08770"/>
    </source>
</evidence>
<dbReference type="RefSeq" id="WP_347286420.1">
    <property type="nucleotide sequence ID" value="NZ_JAUZQE010000004.1"/>
</dbReference>
<comment type="caution">
    <text evidence="4">The sequence shown here is derived from an EMBL/GenBank/DDBJ whole genome shotgun (WGS) entry which is preliminary data.</text>
</comment>
<dbReference type="Gene3D" id="2.60.40.2470">
    <property type="entry name" value="SoxY domain"/>
    <property type="match status" value="1"/>
</dbReference>
<proteinExistence type="predicted"/>